<organism evidence="16 17">
    <name type="scientific">Lates japonicus</name>
    <name type="common">Japanese lates</name>
    <dbReference type="NCBI Taxonomy" id="270547"/>
    <lineage>
        <taxon>Eukaryota</taxon>
        <taxon>Metazoa</taxon>
        <taxon>Chordata</taxon>
        <taxon>Craniata</taxon>
        <taxon>Vertebrata</taxon>
        <taxon>Euteleostomi</taxon>
        <taxon>Actinopterygii</taxon>
        <taxon>Neopterygii</taxon>
        <taxon>Teleostei</taxon>
        <taxon>Neoteleostei</taxon>
        <taxon>Acanthomorphata</taxon>
        <taxon>Carangaria</taxon>
        <taxon>Carangaria incertae sedis</taxon>
        <taxon>Centropomidae</taxon>
        <taxon>Lates</taxon>
    </lineage>
</organism>
<evidence type="ECO:0000313" key="17">
    <source>
        <dbReference type="Proteomes" id="UP001279410"/>
    </source>
</evidence>
<evidence type="ECO:0000313" key="16">
    <source>
        <dbReference type="EMBL" id="GLD54389.1"/>
    </source>
</evidence>
<evidence type="ECO:0000256" key="12">
    <source>
        <dbReference type="ARBA" id="ARBA00031568"/>
    </source>
</evidence>
<dbReference type="Proteomes" id="UP001279410">
    <property type="component" value="Unassembled WGS sequence"/>
</dbReference>
<dbReference type="EMBL" id="BRZM01000019">
    <property type="protein sequence ID" value="GLD54389.1"/>
    <property type="molecule type" value="Genomic_DNA"/>
</dbReference>
<keyword evidence="17" id="KW-1185">Reference proteome</keyword>
<keyword evidence="9" id="KW-0969">Cilium</keyword>
<evidence type="ECO:0000259" key="15">
    <source>
        <dbReference type="Pfam" id="PF13851"/>
    </source>
</evidence>
<dbReference type="GO" id="GO:0005794">
    <property type="term" value="C:Golgi apparatus"/>
    <property type="evidence" value="ECO:0007669"/>
    <property type="project" value="TreeGrafter"/>
</dbReference>
<evidence type="ECO:0000256" key="7">
    <source>
        <dbReference type="ARBA" id="ARBA00022846"/>
    </source>
</evidence>
<reference evidence="16" key="1">
    <citation type="submission" date="2022-08" db="EMBL/GenBank/DDBJ databases">
        <title>Genome sequencing of akame (Lates japonicus).</title>
        <authorList>
            <person name="Hashiguchi Y."/>
            <person name="Takahashi H."/>
        </authorList>
    </citation>
    <scope>NUCLEOTIDE SEQUENCE</scope>
    <source>
        <strain evidence="16">Kochi</strain>
    </source>
</reference>
<comment type="similarity">
    <text evidence="3">Belongs to the DRC4 family.</text>
</comment>
<dbReference type="InterPro" id="IPR039308">
    <property type="entry name" value="GAS8"/>
</dbReference>
<evidence type="ECO:0000256" key="13">
    <source>
        <dbReference type="SAM" id="Coils"/>
    </source>
</evidence>
<evidence type="ECO:0000256" key="6">
    <source>
        <dbReference type="ARBA" id="ARBA00022701"/>
    </source>
</evidence>
<evidence type="ECO:0000256" key="3">
    <source>
        <dbReference type="ARBA" id="ARBA00009859"/>
    </source>
</evidence>
<feature type="region of interest" description="Disordered" evidence="14">
    <location>
        <begin position="1"/>
        <end position="27"/>
    </location>
</feature>
<dbReference type="GO" id="GO:0005874">
    <property type="term" value="C:microtubule"/>
    <property type="evidence" value="ECO:0007669"/>
    <property type="project" value="UniProtKB-KW"/>
</dbReference>
<keyword evidence="6" id="KW-0493">Microtubule</keyword>
<feature type="coiled-coil region" evidence="13">
    <location>
        <begin position="257"/>
        <end position="377"/>
    </location>
</feature>
<feature type="compositionally biased region" description="Basic residues" evidence="14">
    <location>
        <begin position="1"/>
        <end position="13"/>
    </location>
</feature>
<dbReference type="GO" id="GO:0008017">
    <property type="term" value="F:microtubule binding"/>
    <property type="evidence" value="ECO:0007669"/>
    <property type="project" value="InterPro"/>
</dbReference>
<dbReference type="PANTHER" id="PTHR31543">
    <property type="entry name" value="DYNEIN REGULATORY COMPLEX SUBUNIT 4"/>
    <property type="match status" value="1"/>
</dbReference>
<comment type="subcellular location">
    <subcellularLocation>
        <location evidence="1">Cell projection</location>
        <location evidence="1">Cilium</location>
        <location evidence="1">Flagellum</location>
    </subcellularLocation>
    <subcellularLocation>
        <location evidence="2">Cytoplasm</location>
        <location evidence="2">Cytoskeleton</location>
    </subcellularLocation>
</comment>
<keyword evidence="8 13" id="KW-0175">Coiled coil</keyword>
<keyword evidence="11" id="KW-0966">Cell projection</keyword>
<evidence type="ECO:0000256" key="9">
    <source>
        <dbReference type="ARBA" id="ARBA00023069"/>
    </source>
</evidence>
<dbReference type="AlphaFoldDB" id="A0AAD3R259"/>
<dbReference type="GO" id="GO:0031514">
    <property type="term" value="C:motile cilium"/>
    <property type="evidence" value="ECO:0007669"/>
    <property type="project" value="UniProtKB-SubCell"/>
</dbReference>
<sequence length="401" mass="47198">MPPKTKSKKKAGKGKSPAVVDGLSTEEMSKDQLEEHIIHLREELDREQEERRHFLLERDKIQTTWEIAKRNLEEVKDQLRNRRREREEAKECHRVEISKLNQVLSEQHNTISELKMDDVASASLAQNQHTELELGLQRNIHGLEADCREKRLQNQNCIKELKLKHQVKLMELTNDCNRRIREMEVEYHMKMQLTIKAEDKRRKMEVDELDKRMKSRVTALIQENNRALKEVEDTYCTDQNRMLKASRARVTVMEKERRDLTVKYELLLQACEKVQQERDELRRKQTEAILDLQQRSDMKELLLERKLAALTETLEKKEAQLCAVLSASAADQTARSSTTKKLEEILETKQVTISTLKEELARDSKEYKDLLQTCRERLGVPQHDFPFRPAKQILNAPPPKH</sequence>
<dbReference type="InterPro" id="IPR025593">
    <property type="entry name" value="GAS8_dom"/>
</dbReference>
<dbReference type="GO" id="GO:0031267">
    <property type="term" value="F:small GTPase binding"/>
    <property type="evidence" value="ECO:0007669"/>
    <property type="project" value="InterPro"/>
</dbReference>
<gene>
    <name evidence="16" type="ORF">AKAME5_000701700</name>
</gene>
<protein>
    <recommendedName>
        <fullName evidence="4">Dynein regulatory complex subunit 4</fullName>
    </recommendedName>
    <alternativeName>
        <fullName evidence="12">Growth arrest-specific protein 8</fullName>
    </alternativeName>
</protein>
<keyword evidence="5" id="KW-0963">Cytoplasm</keyword>
<evidence type="ECO:0000256" key="8">
    <source>
        <dbReference type="ARBA" id="ARBA00023054"/>
    </source>
</evidence>
<evidence type="ECO:0000256" key="11">
    <source>
        <dbReference type="ARBA" id="ARBA00023273"/>
    </source>
</evidence>
<evidence type="ECO:0000256" key="10">
    <source>
        <dbReference type="ARBA" id="ARBA00023212"/>
    </source>
</evidence>
<name>A0AAD3R259_LATJO</name>
<evidence type="ECO:0000256" key="4">
    <source>
        <dbReference type="ARBA" id="ARBA00021301"/>
    </source>
</evidence>
<keyword evidence="10" id="KW-0206">Cytoskeleton</keyword>
<evidence type="ECO:0000256" key="14">
    <source>
        <dbReference type="SAM" id="MobiDB-lite"/>
    </source>
</evidence>
<proteinExistence type="inferred from homology"/>
<comment type="caution">
    <text evidence="16">The sequence shown here is derived from an EMBL/GenBank/DDBJ whole genome shotgun (WGS) entry which is preliminary data.</text>
</comment>
<dbReference type="PANTHER" id="PTHR31543:SF0">
    <property type="entry name" value="DYNEIN REGULATORY COMPLEX SUBUNIT 4"/>
    <property type="match status" value="1"/>
</dbReference>
<evidence type="ECO:0000256" key="1">
    <source>
        <dbReference type="ARBA" id="ARBA00004230"/>
    </source>
</evidence>
<dbReference type="GO" id="GO:0030317">
    <property type="term" value="P:flagellated sperm motility"/>
    <property type="evidence" value="ECO:0007669"/>
    <property type="project" value="TreeGrafter"/>
</dbReference>
<evidence type="ECO:0000256" key="5">
    <source>
        <dbReference type="ARBA" id="ARBA00022490"/>
    </source>
</evidence>
<keyword evidence="7" id="KW-0282">Flagellum</keyword>
<dbReference type="Pfam" id="PF13851">
    <property type="entry name" value="GAS"/>
    <property type="match status" value="1"/>
</dbReference>
<accession>A0AAD3R259</accession>
<feature type="domain" description="Growth arrest-specific protein 8" evidence="15">
    <location>
        <begin position="196"/>
        <end position="356"/>
    </location>
</feature>
<evidence type="ECO:0000256" key="2">
    <source>
        <dbReference type="ARBA" id="ARBA00004245"/>
    </source>
</evidence>